<name>A0A1I6SLA9_9BACL</name>
<organism evidence="3 4">
    <name type="scientific">Marininema halotolerans</name>
    <dbReference type="NCBI Taxonomy" id="1155944"/>
    <lineage>
        <taxon>Bacteria</taxon>
        <taxon>Bacillati</taxon>
        <taxon>Bacillota</taxon>
        <taxon>Bacilli</taxon>
        <taxon>Bacillales</taxon>
        <taxon>Thermoactinomycetaceae</taxon>
        <taxon>Marininema</taxon>
    </lineage>
</organism>
<dbReference type="Pfam" id="PF13561">
    <property type="entry name" value="adh_short_C2"/>
    <property type="match status" value="1"/>
</dbReference>
<dbReference type="RefSeq" id="WP_091837376.1">
    <property type="nucleotide sequence ID" value="NZ_FPAA01000007.1"/>
</dbReference>
<sequence length="238" mass="25538">MSLKGKKVIVFGGSSGIGRSVAEEVAQEGAHVIVVSRSSEKLEQAVQSIKGEVSIYTVDMTDEQAVNDFFAKVGTFDHLVNTAAQGPTGDFLTLETSEAKTMMESKFWGQYLTAKYGAPRMNEGGSITFTTGVLSRRPMQGTSILSAVNGGLEGLTRALAFELKPIRVNAVSPGIVKTPLYDGMDQANREQYFSETAQALPVGKIADPKDIAQAYVYLMKNSFSTGTVLHVDGGHPFM</sequence>
<reference evidence="4" key="1">
    <citation type="submission" date="2016-10" db="EMBL/GenBank/DDBJ databases">
        <authorList>
            <person name="Varghese N."/>
            <person name="Submissions S."/>
        </authorList>
    </citation>
    <scope>NUCLEOTIDE SEQUENCE [LARGE SCALE GENOMIC DNA]</scope>
    <source>
        <strain evidence="4">DSM 45789</strain>
    </source>
</reference>
<proteinExistence type="inferred from homology"/>
<dbReference type="EMBL" id="FPAA01000007">
    <property type="protein sequence ID" value="SFS77721.1"/>
    <property type="molecule type" value="Genomic_DNA"/>
</dbReference>
<dbReference type="CDD" id="cd11731">
    <property type="entry name" value="Lin1944_like_SDR_c"/>
    <property type="match status" value="1"/>
</dbReference>
<dbReference type="SUPFAM" id="SSF51735">
    <property type="entry name" value="NAD(P)-binding Rossmann-fold domains"/>
    <property type="match status" value="1"/>
</dbReference>
<dbReference type="NCBIfam" id="NF005449">
    <property type="entry name" value="PRK07041.1"/>
    <property type="match status" value="1"/>
</dbReference>
<dbReference type="OrthoDB" id="9806974at2"/>
<dbReference type="PANTHER" id="PTHR43477">
    <property type="entry name" value="DIHYDROANTICAPSIN 7-DEHYDROGENASE"/>
    <property type="match status" value="1"/>
</dbReference>
<evidence type="ECO:0000313" key="3">
    <source>
        <dbReference type="EMBL" id="SFS77721.1"/>
    </source>
</evidence>
<gene>
    <name evidence="3" type="ORF">SAMN05444972_107179</name>
</gene>
<dbReference type="AlphaFoldDB" id="A0A1I6SLA9"/>
<evidence type="ECO:0000313" key="4">
    <source>
        <dbReference type="Proteomes" id="UP000198660"/>
    </source>
</evidence>
<evidence type="ECO:0000256" key="1">
    <source>
        <dbReference type="ARBA" id="ARBA00006484"/>
    </source>
</evidence>
<dbReference type="GO" id="GO:0016491">
    <property type="term" value="F:oxidoreductase activity"/>
    <property type="evidence" value="ECO:0007669"/>
    <property type="project" value="UniProtKB-KW"/>
</dbReference>
<keyword evidence="2" id="KW-0560">Oxidoreductase</keyword>
<dbReference type="InterPro" id="IPR036291">
    <property type="entry name" value="NAD(P)-bd_dom_sf"/>
</dbReference>
<dbReference type="PANTHER" id="PTHR43477:SF1">
    <property type="entry name" value="DIHYDROANTICAPSIN 7-DEHYDROGENASE"/>
    <property type="match status" value="1"/>
</dbReference>
<protein>
    <submittedName>
        <fullName evidence="3">NAD(P)-dependent dehydrogenase, short-chain alcohol dehydrogenase family</fullName>
    </submittedName>
</protein>
<dbReference type="Proteomes" id="UP000198660">
    <property type="component" value="Unassembled WGS sequence"/>
</dbReference>
<dbReference type="PRINTS" id="PR00081">
    <property type="entry name" value="GDHRDH"/>
</dbReference>
<keyword evidence="4" id="KW-1185">Reference proteome</keyword>
<dbReference type="InterPro" id="IPR002347">
    <property type="entry name" value="SDR_fam"/>
</dbReference>
<accession>A0A1I6SLA9</accession>
<dbReference type="InterPro" id="IPR051122">
    <property type="entry name" value="SDR_DHRS6-like"/>
</dbReference>
<comment type="similarity">
    <text evidence="1">Belongs to the short-chain dehydrogenases/reductases (SDR) family.</text>
</comment>
<evidence type="ECO:0000256" key="2">
    <source>
        <dbReference type="ARBA" id="ARBA00023002"/>
    </source>
</evidence>
<dbReference type="Gene3D" id="3.40.50.720">
    <property type="entry name" value="NAD(P)-binding Rossmann-like Domain"/>
    <property type="match status" value="1"/>
</dbReference>